<protein>
    <submittedName>
        <fullName evidence="1">DUF2252 family protein</fullName>
    </submittedName>
</protein>
<dbReference type="PANTHER" id="PTHR39441">
    <property type="entry name" value="DUF2252 DOMAIN-CONTAINING PROTEIN"/>
    <property type="match status" value="1"/>
</dbReference>
<dbReference type="PANTHER" id="PTHR39441:SF1">
    <property type="entry name" value="DUF2252 DOMAIN-CONTAINING PROTEIN"/>
    <property type="match status" value="1"/>
</dbReference>
<dbReference type="Proteomes" id="UP001216674">
    <property type="component" value="Unassembled WGS sequence"/>
</dbReference>
<keyword evidence="2" id="KW-1185">Reference proteome</keyword>
<proteinExistence type="predicted"/>
<accession>A0ABT6AIR1</accession>
<evidence type="ECO:0000313" key="1">
    <source>
        <dbReference type="EMBL" id="MDF3832344.1"/>
    </source>
</evidence>
<dbReference type="Pfam" id="PF10009">
    <property type="entry name" value="DUF2252"/>
    <property type="match status" value="1"/>
</dbReference>
<reference evidence="1 2" key="1">
    <citation type="submission" date="2023-03" db="EMBL/GenBank/DDBJ databases">
        <title>Draft assemblies of triclosan tolerant bacteria isolated from returned activated sludge.</title>
        <authorList>
            <person name="Van Hamelsveld S."/>
        </authorList>
    </citation>
    <scope>NUCLEOTIDE SEQUENCE [LARGE SCALE GENOMIC DNA]</scope>
    <source>
        <strain evidence="1 2">GW210010_S58</strain>
    </source>
</reference>
<evidence type="ECO:0000313" key="2">
    <source>
        <dbReference type="Proteomes" id="UP001216674"/>
    </source>
</evidence>
<gene>
    <name evidence="1" type="ORF">P3W85_05205</name>
</gene>
<dbReference type="EMBL" id="JARJLM010000090">
    <property type="protein sequence ID" value="MDF3832344.1"/>
    <property type="molecule type" value="Genomic_DNA"/>
</dbReference>
<comment type="caution">
    <text evidence="1">The sequence shown here is derived from an EMBL/GenBank/DDBJ whole genome shotgun (WGS) entry which is preliminary data.</text>
</comment>
<name>A0ABT6AIR1_9BURK</name>
<dbReference type="RefSeq" id="WP_276263983.1">
    <property type="nucleotide sequence ID" value="NZ_JARJLM010000090.1"/>
</dbReference>
<organism evidence="1 2">
    <name type="scientific">Cupriavidus basilensis</name>
    <dbReference type="NCBI Taxonomy" id="68895"/>
    <lineage>
        <taxon>Bacteria</taxon>
        <taxon>Pseudomonadati</taxon>
        <taxon>Pseudomonadota</taxon>
        <taxon>Betaproteobacteria</taxon>
        <taxon>Burkholderiales</taxon>
        <taxon>Burkholderiaceae</taxon>
        <taxon>Cupriavidus</taxon>
    </lineage>
</organism>
<sequence length="399" mass="44122">MHPATEAILIYNQGRDPERLTRKLAAIAADPFAFLRGTNHLYAASMRGEAALLEAPTTYVCGDLHLENLGSFKGDNGLVYFDLNDFDDALVAPLTVDLVRLLSSLLIAAPQLGLSDADAHDACHLMLDTYAAVLAGGKPRWVERATARGMVATLLRRVRRRRRGQLLAERTVRRGGERRLLVDGRHALAREAGQRKRATAVLREFSRQSQHGKLVLDDVARRVAGMGSLGLERYVVLAHADSDPAAQRLVDIKRAAPSAWDVLPQRTQPRWGTEAARVVHIQHAMQAASPALLTAVTMEDASYLVKSLQPTADRVDIGPHTDRDDLREVLLTMARAAAWAHLRGCGHQAADRIEQLQDFAAGSRWRAPVLRLAHHGCEVAQAQWKDFAQDYRKARRQKA</sequence>
<dbReference type="InterPro" id="IPR018721">
    <property type="entry name" value="DUF2252"/>
</dbReference>